<dbReference type="AlphaFoldDB" id="A0A1G6R277"/>
<accession>A0A1G6R277</accession>
<keyword evidence="1" id="KW-1133">Transmembrane helix</keyword>
<keyword evidence="4" id="KW-1185">Reference proteome</keyword>
<protein>
    <recommendedName>
        <fullName evidence="2">B box-type domain-containing protein</fullName>
    </recommendedName>
</protein>
<dbReference type="EMBL" id="FMZC01000004">
    <property type="protein sequence ID" value="SDC98722.1"/>
    <property type="molecule type" value="Genomic_DNA"/>
</dbReference>
<dbReference type="RefSeq" id="WP_092742091.1">
    <property type="nucleotide sequence ID" value="NZ_FMZC01000004.1"/>
</dbReference>
<feature type="domain" description="B box-type" evidence="2">
    <location>
        <begin position="1"/>
        <end position="32"/>
    </location>
</feature>
<dbReference type="PROSITE" id="PS50119">
    <property type="entry name" value="ZF_BBOX"/>
    <property type="match status" value="1"/>
</dbReference>
<dbReference type="Proteomes" id="UP000198781">
    <property type="component" value="Unassembled WGS sequence"/>
</dbReference>
<evidence type="ECO:0000259" key="2">
    <source>
        <dbReference type="PROSITE" id="PS50119"/>
    </source>
</evidence>
<name>A0A1G6R277_9BURK</name>
<evidence type="ECO:0000313" key="3">
    <source>
        <dbReference type="EMBL" id="SDC98722.1"/>
    </source>
</evidence>
<gene>
    <name evidence="3" type="ORF">SAMN05192589_10418</name>
</gene>
<dbReference type="STRING" id="187868.SAMN05192589_10418"/>
<dbReference type="InterPro" id="IPR000315">
    <property type="entry name" value="Znf_B-box"/>
</dbReference>
<keyword evidence="1" id="KW-0472">Membrane</keyword>
<dbReference type="OrthoDB" id="8820575at2"/>
<feature type="transmembrane region" description="Helical" evidence="1">
    <location>
        <begin position="90"/>
        <end position="111"/>
    </location>
</feature>
<organism evidence="3 4">
    <name type="scientific">Paracidovorax valerianellae</name>
    <dbReference type="NCBI Taxonomy" id="187868"/>
    <lineage>
        <taxon>Bacteria</taxon>
        <taxon>Pseudomonadati</taxon>
        <taxon>Pseudomonadota</taxon>
        <taxon>Betaproteobacteria</taxon>
        <taxon>Burkholderiales</taxon>
        <taxon>Comamonadaceae</taxon>
        <taxon>Paracidovorax</taxon>
    </lineage>
</organism>
<evidence type="ECO:0000256" key="1">
    <source>
        <dbReference type="SAM" id="Phobius"/>
    </source>
</evidence>
<feature type="transmembrane region" description="Helical" evidence="1">
    <location>
        <begin position="66"/>
        <end position="84"/>
    </location>
</feature>
<dbReference type="GO" id="GO:0008270">
    <property type="term" value="F:zinc ion binding"/>
    <property type="evidence" value="ECO:0007669"/>
    <property type="project" value="InterPro"/>
</dbReference>
<evidence type="ECO:0000313" key="4">
    <source>
        <dbReference type="Proteomes" id="UP000198781"/>
    </source>
</evidence>
<keyword evidence="1" id="KW-0812">Transmembrane</keyword>
<proteinExistence type="predicted"/>
<reference evidence="3 4" key="1">
    <citation type="submission" date="2016-10" db="EMBL/GenBank/DDBJ databases">
        <authorList>
            <person name="de Groot N.N."/>
        </authorList>
    </citation>
    <scope>NUCLEOTIDE SEQUENCE [LARGE SCALE GENOMIC DNA]</scope>
    <source>
        <strain evidence="3 4">DSM 16619</strain>
    </source>
</reference>
<sequence>MKCFVHRDTDAIGTCRACNKGLCPTCVKDLGHSICCHGACETKARTLDSQVAQSSVVLAAQRRNRFLAPIFFILAGALFIAFSGSGKGSWFGFGHAFGLGFIVFGLVLGVVSHRYAKDLERKADGQV</sequence>